<feature type="transmembrane region" description="Helical" evidence="5">
    <location>
        <begin position="229"/>
        <end position="249"/>
    </location>
</feature>
<dbReference type="SUPFAM" id="SSF103481">
    <property type="entry name" value="Multidrug resistance efflux transporter EmrE"/>
    <property type="match status" value="1"/>
</dbReference>
<organism evidence="7 8">
    <name type="scientific">Rhipicephalus microplus</name>
    <name type="common">Cattle tick</name>
    <name type="synonym">Boophilus microplus</name>
    <dbReference type="NCBI Taxonomy" id="6941"/>
    <lineage>
        <taxon>Eukaryota</taxon>
        <taxon>Metazoa</taxon>
        <taxon>Ecdysozoa</taxon>
        <taxon>Arthropoda</taxon>
        <taxon>Chelicerata</taxon>
        <taxon>Arachnida</taxon>
        <taxon>Acari</taxon>
        <taxon>Parasitiformes</taxon>
        <taxon>Ixodida</taxon>
        <taxon>Ixodoidea</taxon>
        <taxon>Ixodidae</taxon>
        <taxon>Rhipicephalinae</taxon>
        <taxon>Rhipicephalus</taxon>
        <taxon>Boophilus</taxon>
    </lineage>
</organism>
<keyword evidence="8" id="KW-1185">Reference proteome</keyword>
<evidence type="ECO:0000259" key="6">
    <source>
        <dbReference type="Pfam" id="PF03151"/>
    </source>
</evidence>
<dbReference type="Proteomes" id="UP000821866">
    <property type="component" value="Chromosome 7"/>
</dbReference>
<evidence type="ECO:0000313" key="7">
    <source>
        <dbReference type="EMBL" id="KAH8021634.1"/>
    </source>
</evidence>
<dbReference type="InterPro" id="IPR004853">
    <property type="entry name" value="Sugar_P_trans_dom"/>
</dbReference>
<feature type="domain" description="Sugar phosphate transporter" evidence="6">
    <location>
        <begin position="17"/>
        <end position="298"/>
    </location>
</feature>
<name>A0A9J6DI04_RHIMP</name>
<dbReference type="GO" id="GO:0016020">
    <property type="term" value="C:membrane"/>
    <property type="evidence" value="ECO:0007669"/>
    <property type="project" value="UniProtKB-SubCell"/>
</dbReference>
<feature type="transmembrane region" description="Helical" evidence="5">
    <location>
        <begin position="156"/>
        <end position="178"/>
    </location>
</feature>
<dbReference type="PANTHER" id="PTHR11132">
    <property type="entry name" value="SOLUTE CARRIER FAMILY 35"/>
    <property type="match status" value="1"/>
</dbReference>
<accession>A0A9J6DI04</accession>
<feature type="transmembrane region" description="Helical" evidence="5">
    <location>
        <begin position="21"/>
        <end position="39"/>
    </location>
</feature>
<evidence type="ECO:0000256" key="1">
    <source>
        <dbReference type="ARBA" id="ARBA00004141"/>
    </source>
</evidence>
<dbReference type="AlphaFoldDB" id="A0A9J6DI04"/>
<keyword evidence="3 5" id="KW-1133">Transmembrane helix</keyword>
<evidence type="ECO:0000313" key="8">
    <source>
        <dbReference type="Proteomes" id="UP000821866"/>
    </source>
</evidence>
<evidence type="ECO:0000256" key="2">
    <source>
        <dbReference type="ARBA" id="ARBA00022692"/>
    </source>
</evidence>
<evidence type="ECO:0000256" key="4">
    <source>
        <dbReference type="ARBA" id="ARBA00023136"/>
    </source>
</evidence>
<proteinExistence type="predicted"/>
<dbReference type="Pfam" id="PF03151">
    <property type="entry name" value="TPT"/>
    <property type="match status" value="1"/>
</dbReference>
<comment type="subcellular location">
    <subcellularLocation>
        <location evidence="1">Membrane</location>
        <topology evidence="1">Multi-pass membrane protein</topology>
    </subcellularLocation>
</comment>
<feature type="transmembrane region" description="Helical" evidence="5">
    <location>
        <begin position="282"/>
        <end position="301"/>
    </location>
</feature>
<dbReference type="InterPro" id="IPR037185">
    <property type="entry name" value="EmrE-like"/>
</dbReference>
<reference evidence="7" key="2">
    <citation type="submission" date="2021-09" db="EMBL/GenBank/DDBJ databases">
        <authorList>
            <person name="Jia N."/>
            <person name="Wang J."/>
            <person name="Shi W."/>
            <person name="Du L."/>
            <person name="Sun Y."/>
            <person name="Zhan W."/>
            <person name="Jiang J."/>
            <person name="Wang Q."/>
            <person name="Zhang B."/>
            <person name="Ji P."/>
            <person name="Sakyi L.B."/>
            <person name="Cui X."/>
            <person name="Yuan T."/>
            <person name="Jiang B."/>
            <person name="Yang W."/>
            <person name="Lam T.T.-Y."/>
            <person name="Chang Q."/>
            <person name="Ding S."/>
            <person name="Wang X."/>
            <person name="Zhu J."/>
            <person name="Ruan X."/>
            <person name="Zhao L."/>
            <person name="Wei J."/>
            <person name="Que T."/>
            <person name="Du C."/>
            <person name="Cheng J."/>
            <person name="Dai P."/>
            <person name="Han X."/>
            <person name="Huang E."/>
            <person name="Gao Y."/>
            <person name="Liu J."/>
            <person name="Shao H."/>
            <person name="Ye R."/>
            <person name="Li L."/>
            <person name="Wei W."/>
            <person name="Wang X."/>
            <person name="Wang C."/>
            <person name="Huo Q."/>
            <person name="Li W."/>
            <person name="Guo W."/>
            <person name="Chen H."/>
            <person name="Chen S."/>
            <person name="Zhou L."/>
            <person name="Zhou L."/>
            <person name="Ni X."/>
            <person name="Tian J."/>
            <person name="Zhou Y."/>
            <person name="Sheng Y."/>
            <person name="Liu T."/>
            <person name="Pan Y."/>
            <person name="Xia L."/>
            <person name="Li J."/>
            <person name="Zhao F."/>
            <person name="Cao W."/>
        </authorList>
    </citation>
    <scope>NUCLEOTIDE SEQUENCE</scope>
    <source>
        <strain evidence="7">Rmic-2018</strain>
        <tissue evidence="7">Larvae</tissue>
    </source>
</reference>
<dbReference type="VEuPathDB" id="VectorBase:LOC119174883"/>
<reference evidence="7" key="1">
    <citation type="journal article" date="2020" name="Cell">
        <title>Large-Scale Comparative Analyses of Tick Genomes Elucidate Their Genetic Diversity and Vector Capacities.</title>
        <authorList>
            <consortium name="Tick Genome and Microbiome Consortium (TIGMIC)"/>
            <person name="Jia N."/>
            <person name="Wang J."/>
            <person name="Shi W."/>
            <person name="Du L."/>
            <person name="Sun Y."/>
            <person name="Zhan W."/>
            <person name="Jiang J.F."/>
            <person name="Wang Q."/>
            <person name="Zhang B."/>
            <person name="Ji P."/>
            <person name="Bell-Sakyi L."/>
            <person name="Cui X.M."/>
            <person name="Yuan T.T."/>
            <person name="Jiang B.G."/>
            <person name="Yang W.F."/>
            <person name="Lam T.T."/>
            <person name="Chang Q.C."/>
            <person name="Ding S.J."/>
            <person name="Wang X.J."/>
            <person name="Zhu J.G."/>
            <person name="Ruan X.D."/>
            <person name="Zhao L."/>
            <person name="Wei J.T."/>
            <person name="Ye R.Z."/>
            <person name="Que T.C."/>
            <person name="Du C.H."/>
            <person name="Zhou Y.H."/>
            <person name="Cheng J.X."/>
            <person name="Dai P.F."/>
            <person name="Guo W.B."/>
            <person name="Han X.H."/>
            <person name="Huang E.J."/>
            <person name="Li L.F."/>
            <person name="Wei W."/>
            <person name="Gao Y.C."/>
            <person name="Liu J.Z."/>
            <person name="Shao H.Z."/>
            <person name="Wang X."/>
            <person name="Wang C.C."/>
            <person name="Yang T.C."/>
            <person name="Huo Q.B."/>
            <person name="Li W."/>
            <person name="Chen H.Y."/>
            <person name="Chen S.E."/>
            <person name="Zhou L.G."/>
            <person name="Ni X.B."/>
            <person name="Tian J.H."/>
            <person name="Sheng Y."/>
            <person name="Liu T."/>
            <person name="Pan Y.S."/>
            <person name="Xia L.Y."/>
            <person name="Li J."/>
            <person name="Zhao F."/>
            <person name="Cao W.C."/>
        </authorList>
    </citation>
    <scope>NUCLEOTIDE SEQUENCE</scope>
    <source>
        <strain evidence="7">Rmic-2018</strain>
    </source>
</reference>
<feature type="transmembrane region" description="Helical" evidence="5">
    <location>
        <begin position="256"/>
        <end position="276"/>
    </location>
</feature>
<dbReference type="EMBL" id="JABSTU010000009">
    <property type="protein sequence ID" value="KAH8021634.1"/>
    <property type="molecule type" value="Genomic_DNA"/>
</dbReference>
<keyword evidence="2 5" id="KW-0812">Transmembrane</keyword>
<feature type="transmembrane region" description="Helical" evidence="5">
    <location>
        <begin position="51"/>
        <end position="68"/>
    </location>
</feature>
<sequence>MKADGKDEPVITNNRFTALCLAWNVILSILIVILNKWVYVYVNFPNITMTMYHFAMTFAGLLVCRALNVFQVKKLPLRHMLPLATTFCGFVVFTNLSLGHNTVGTYQIIKTLTMPTIMVIQHYWYKKSFSLGIKLTLVPLTLGVYLSTYYDIRFNILGTCYALAGVVVTSLYQVWVGEKQKEFQVNSMQLLFYQAPLSALMLVVLVPIVEPPWAPGGFLYQHWSWLHLMLVLSTGVVAFLVNLSIYWIIGNTSAVTYNVVGHMKLMLVLVGGFVVFQDPVHTEQAIGIVVTLTGVLLYTYIKVQQSAKERPRQCDLELPDGPSLVFWVRRPHTLFYLRR</sequence>
<dbReference type="InterPro" id="IPR050186">
    <property type="entry name" value="TPT_transporter"/>
</dbReference>
<feature type="transmembrane region" description="Helical" evidence="5">
    <location>
        <begin position="131"/>
        <end position="150"/>
    </location>
</feature>
<comment type="caution">
    <text evidence="7">The sequence shown here is derived from an EMBL/GenBank/DDBJ whole genome shotgun (WGS) entry which is preliminary data.</text>
</comment>
<gene>
    <name evidence="7" type="ORF">HPB51_016030</name>
</gene>
<evidence type="ECO:0000256" key="3">
    <source>
        <dbReference type="ARBA" id="ARBA00022989"/>
    </source>
</evidence>
<keyword evidence="4 5" id="KW-0472">Membrane</keyword>
<protein>
    <recommendedName>
        <fullName evidence="6">Sugar phosphate transporter domain-containing protein</fullName>
    </recommendedName>
</protein>
<feature type="transmembrane region" description="Helical" evidence="5">
    <location>
        <begin position="190"/>
        <end position="209"/>
    </location>
</feature>
<evidence type="ECO:0000256" key="5">
    <source>
        <dbReference type="SAM" id="Phobius"/>
    </source>
</evidence>